<evidence type="ECO:0000256" key="1">
    <source>
        <dbReference type="ARBA" id="ARBA00004651"/>
    </source>
</evidence>
<keyword evidence="14" id="KW-0133">Cell shape</keyword>
<feature type="transmembrane region" description="Helical" evidence="14">
    <location>
        <begin position="184"/>
        <end position="204"/>
    </location>
</feature>
<keyword evidence="8 14" id="KW-1133">Transmembrane helix</keyword>
<dbReference type="InterPro" id="IPR003824">
    <property type="entry name" value="UppP"/>
</dbReference>
<keyword evidence="7 14" id="KW-0378">Hydrolase</keyword>
<evidence type="ECO:0000256" key="4">
    <source>
        <dbReference type="ARBA" id="ARBA00021581"/>
    </source>
</evidence>
<evidence type="ECO:0000256" key="6">
    <source>
        <dbReference type="ARBA" id="ARBA00022692"/>
    </source>
</evidence>
<gene>
    <name evidence="14" type="primary">uppP</name>
    <name evidence="15" type="ORF">ACFONP_03635</name>
</gene>
<comment type="catalytic activity">
    <reaction evidence="13 14">
        <text>di-trans,octa-cis-undecaprenyl diphosphate + H2O = di-trans,octa-cis-undecaprenyl phosphate + phosphate + H(+)</text>
        <dbReference type="Rhea" id="RHEA:28094"/>
        <dbReference type="ChEBI" id="CHEBI:15377"/>
        <dbReference type="ChEBI" id="CHEBI:15378"/>
        <dbReference type="ChEBI" id="CHEBI:43474"/>
        <dbReference type="ChEBI" id="CHEBI:58405"/>
        <dbReference type="ChEBI" id="CHEBI:60392"/>
        <dbReference type="EC" id="3.6.1.27"/>
    </reaction>
</comment>
<dbReference type="Proteomes" id="UP001595607">
    <property type="component" value="Unassembled WGS sequence"/>
</dbReference>
<dbReference type="NCBIfam" id="NF001393">
    <property type="entry name" value="PRK00281.2-4"/>
    <property type="match status" value="1"/>
</dbReference>
<accession>A0ABV7MAN3</accession>
<evidence type="ECO:0000256" key="8">
    <source>
        <dbReference type="ARBA" id="ARBA00022989"/>
    </source>
</evidence>
<evidence type="ECO:0000256" key="7">
    <source>
        <dbReference type="ARBA" id="ARBA00022801"/>
    </source>
</evidence>
<dbReference type="PANTHER" id="PTHR30622">
    <property type="entry name" value="UNDECAPRENYL-DIPHOSPHATASE"/>
    <property type="match status" value="1"/>
</dbReference>
<keyword evidence="10 14" id="KW-0046">Antibiotic resistance</keyword>
<evidence type="ECO:0000256" key="13">
    <source>
        <dbReference type="ARBA" id="ARBA00047594"/>
    </source>
</evidence>
<keyword evidence="14" id="KW-0573">Peptidoglycan synthesis</keyword>
<organism evidence="15 16">
    <name type="scientific">Parvularcula lutaonensis</name>
    <dbReference type="NCBI Taxonomy" id="491923"/>
    <lineage>
        <taxon>Bacteria</taxon>
        <taxon>Pseudomonadati</taxon>
        <taxon>Pseudomonadota</taxon>
        <taxon>Alphaproteobacteria</taxon>
        <taxon>Parvularculales</taxon>
        <taxon>Parvularculaceae</taxon>
        <taxon>Parvularcula</taxon>
    </lineage>
</organism>
<evidence type="ECO:0000256" key="2">
    <source>
        <dbReference type="ARBA" id="ARBA00010621"/>
    </source>
</evidence>
<evidence type="ECO:0000256" key="12">
    <source>
        <dbReference type="ARBA" id="ARBA00032932"/>
    </source>
</evidence>
<feature type="transmembrane region" description="Helical" evidence="14">
    <location>
        <begin position="112"/>
        <end position="131"/>
    </location>
</feature>
<dbReference type="HAMAP" id="MF_01006">
    <property type="entry name" value="Undec_diphosphatase"/>
    <property type="match status" value="1"/>
</dbReference>
<keyword evidence="9 14" id="KW-0472">Membrane</keyword>
<reference evidence="16" key="1">
    <citation type="journal article" date="2019" name="Int. J. Syst. Evol. Microbiol.">
        <title>The Global Catalogue of Microorganisms (GCM) 10K type strain sequencing project: providing services to taxonomists for standard genome sequencing and annotation.</title>
        <authorList>
            <consortium name="The Broad Institute Genomics Platform"/>
            <consortium name="The Broad Institute Genome Sequencing Center for Infectious Disease"/>
            <person name="Wu L."/>
            <person name="Ma J."/>
        </authorList>
    </citation>
    <scope>NUCLEOTIDE SEQUENCE [LARGE SCALE GENOMIC DNA]</scope>
    <source>
        <strain evidence="16">KCTC 22245</strain>
    </source>
</reference>
<evidence type="ECO:0000256" key="11">
    <source>
        <dbReference type="ARBA" id="ARBA00032707"/>
    </source>
</evidence>
<comment type="function">
    <text evidence="14">Catalyzes the dephosphorylation of undecaprenyl diphosphate (UPP). Confers resistance to bacitracin.</text>
</comment>
<dbReference type="RefSeq" id="WP_189573542.1">
    <property type="nucleotide sequence ID" value="NZ_BMXU01000001.1"/>
</dbReference>
<evidence type="ECO:0000313" key="16">
    <source>
        <dbReference type="Proteomes" id="UP001595607"/>
    </source>
</evidence>
<keyword evidence="16" id="KW-1185">Reference proteome</keyword>
<feature type="transmembrane region" description="Helical" evidence="14">
    <location>
        <begin position="244"/>
        <end position="264"/>
    </location>
</feature>
<feature type="transmembrane region" description="Helical" evidence="14">
    <location>
        <begin position="216"/>
        <end position="238"/>
    </location>
</feature>
<keyword evidence="6 14" id="KW-0812">Transmembrane</keyword>
<keyword evidence="5 14" id="KW-1003">Cell membrane</keyword>
<comment type="miscellaneous">
    <text evidence="14">Bacitracin is thought to be involved in the inhibition of peptidoglycan synthesis by sequestering undecaprenyl diphosphate, thereby reducing the pool of lipid carrier available.</text>
</comment>
<dbReference type="Pfam" id="PF02673">
    <property type="entry name" value="BacA"/>
    <property type="match status" value="1"/>
</dbReference>
<feature type="transmembrane region" description="Helical" evidence="14">
    <location>
        <begin position="46"/>
        <end position="64"/>
    </location>
</feature>
<proteinExistence type="inferred from homology"/>
<name>A0ABV7MAN3_9PROT</name>
<keyword evidence="14" id="KW-0961">Cell wall biogenesis/degradation</keyword>
<dbReference type="EC" id="3.6.1.27" evidence="3 14"/>
<sequence>MTILQLVILAIIQGVTEFLPVSSSAHLILPSALIDGFADQGPMLDVAAHVGTLAAVILYFRRDVGRLFVGAGDFALRRNSSDRRLFEVITIATIPFLIAGTLVALTGLNDHLRSPVVIAWASIGFGILLWVADKRPQTRDGDISTFGAALWVGLAQCLALIPGTSRSGITITASRILGYERRDAARFSMLLAIPAIGASGLYAAYDLISEGNLENLKAAGLIALLSFLAALAAIALFLKASERFSFTPFVIYRIALGIVVLLLVT</sequence>
<evidence type="ECO:0000256" key="14">
    <source>
        <dbReference type="HAMAP-Rule" id="MF_01006"/>
    </source>
</evidence>
<evidence type="ECO:0000256" key="5">
    <source>
        <dbReference type="ARBA" id="ARBA00022475"/>
    </source>
</evidence>
<comment type="subcellular location">
    <subcellularLocation>
        <location evidence="1 14">Cell membrane</location>
        <topology evidence="1 14">Multi-pass membrane protein</topology>
    </subcellularLocation>
</comment>
<protein>
    <recommendedName>
        <fullName evidence="4 14">Undecaprenyl-diphosphatase</fullName>
        <ecNumber evidence="3 14">3.6.1.27</ecNumber>
    </recommendedName>
    <alternativeName>
        <fullName evidence="12 14">Bacitracin resistance protein</fullName>
    </alternativeName>
    <alternativeName>
        <fullName evidence="11 14">Undecaprenyl pyrophosphate phosphatase</fullName>
    </alternativeName>
</protein>
<dbReference type="EMBL" id="JBHRVA010000002">
    <property type="protein sequence ID" value="MFC3301815.1"/>
    <property type="molecule type" value="Genomic_DNA"/>
</dbReference>
<evidence type="ECO:0000256" key="10">
    <source>
        <dbReference type="ARBA" id="ARBA00023251"/>
    </source>
</evidence>
<evidence type="ECO:0000256" key="9">
    <source>
        <dbReference type="ARBA" id="ARBA00023136"/>
    </source>
</evidence>
<dbReference type="GO" id="GO:0050380">
    <property type="term" value="F:undecaprenyl-diphosphatase activity"/>
    <property type="evidence" value="ECO:0007669"/>
    <property type="project" value="UniProtKB-EC"/>
</dbReference>
<dbReference type="PANTHER" id="PTHR30622:SF4">
    <property type="entry name" value="UNDECAPRENYL-DIPHOSPHATASE"/>
    <property type="match status" value="1"/>
</dbReference>
<evidence type="ECO:0000256" key="3">
    <source>
        <dbReference type="ARBA" id="ARBA00012374"/>
    </source>
</evidence>
<comment type="similarity">
    <text evidence="2 14">Belongs to the UppP family.</text>
</comment>
<comment type="caution">
    <text evidence="15">The sequence shown here is derived from an EMBL/GenBank/DDBJ whole genome shotgun (WGS) entry which is preliminary data.</text>
</comment>
<evidence type="ECO:0000313" key="15">
    <source>
        <dbReference type="EMBL" id="MFC3301815.1"/>
    </source>
</evidence>
<feature type="transmembrane region" description="Helical" evidence="14">
    <location>
        <begin position="85"/>
        <end position="106"/>
    </location>
</feature>